<name>A0A371FA15_MUCPR</name>
<keyword evidence="3" id="KW-1185">Reference proteome</keyword>
<dbReference type="EMBL" id="QJKJ01009938">
    <property type="protein sequence ID" value="RDX75128.1"/>
    <property type="molecule type" value="Genomic_DNA"/>
</dbReference>
<feature type="non-terminal residue" evidence="2">
    <location>
        <position position="1"/>
    </location>
</feature>
<sequence>MEDWMKQMTECNMQFQQNLIATIQDLKMQVGQLVDTRIATTRHPSAESETSRSRDRTES</sequence>
<organism evidence="2 3">
    <name type="scientific">Mucuna pruriens</name>
    <name type="common">Velvet bean</name>
    <name type="synonym">Dolichos pruriens</name>
    <dbReference type="NCBI Taxonomy" id="157652"/>
    <lineage>
        <taxon>Eukaryota</taxon>
        <taxon>Viridiplantae</taxon>
        <taxon>Streptophyta</taxon>
        <taxon>Embryophyta</taxon>
        <taxon>Tracheophyta</taxon>
        <taxon>Spermatophyta</taxon>
        <taxon>Magnoliopsida</taxon>
        <taxon>eudicotyledons</taxon>
        <taxon>Gunneridae</taxon>
        <taxon>Pentapetalae</taxon>
        <taxon>rosids</taxon>
        <taxon>fabids</taxon>
        <taxon>Fabales</taxon>
        <taxon>Fabaceae</taxon>
        <taxon>Papilionoideae</taxon>
        <taxon>50 kb inversion clade</taxon>
        <taxon>NPAAA clade</taxon>
        <taxon>indigoferoid/millettioid clade</taxon>
        <taxon>Phaseoleae</taxon>
        <taxon>Mucuna</taxon>
    </lineage>
</organism>
<evidence type="ECO:0000313" key="3">
    <source>
        <dbReference type="Proteomes" id="UP000257109"/>
    </source>
</evidence>
<feature type="compositionally biased region" description="Basic and acidic residues" evidence="1">
    <location>
        <begin position="44"/>
        <end position="59"/>
    </location>
</feature>
<dbReference type="OrthoDB" id="1420404at2759"/>
<feature type="region of interest" description="Disordered" evidence="1">
    <location>
        <begin position="36"/>
        <end position="59"/>
    </location>
</feature>
<comment type="caution">
    <text evidence="2">The sequence shown here is derived from an EMBL/GenBank/DDBJ whole genome shotgun (WGS) entry which is preliminary data.</text>
</comment>
<dbReference type="Proteomes" id="UP000257109">
    <property type="component" value="Unassembled WGS sequence"/>
</dbReference>
<proteinExistence type="predicted"/>
<reference evidence="2" key="1">
    <citation type="submission" date="2018-05" db="EMBL/GenBank/DDBJ databases">
        <title>Draft genome of Mucuna pruriens seed.</title>
        <authorList>
            <person name="Nnadi N.E."/>
            <person name="Vos R."/>
            <person name="Hasami M.H."/>
            <person name="Devisetty U.K."/>
            <person name="Aguiy J.C."/>
        </authorList>
    </citation>
    <scope>NUCLEOTIDE SEQUENCE [LARGE SCALE GENOMIC DNA]</scope>
    <source>
        <strain evidence="2">JCA_2017</strain>
    </source>
</reference>
<evidence type="ECO:0000256" key="1">
    <source>
        <dbReference type="SAM" id="MobiDB-lite"/>
    </source>
</evidence>
<accession>A0A371FA15</accession>
<evidence type="ECO:0000313" key="2">
    <source>
        <dbReference type="EMBL" id="RDX75128.1"/>
    </source>
</evidence>
<dbReference type="AlphaFoldDB" id="A0A371FA15"/>
<gene>
    <name evidence="2" type="ORF">CR513_45037</name>
</gene>
<protein>
    <submittedName>
        <fullName evidence="2">Uncharacterized protein</fullName>
    </submittedName>
</protein>